<protein>
    <submittedName>
        <fullName evidence="2">Uncharacterized protein</fullName>
    </submittedName>
</protein>
<dbReference type="AlphaFoldDB" id="A0A5E4R7V6"/>
<name>A0A5E4R7V6_9NEOP</name>
<proteinExistence type="predicted"/>
<keyword evidence="3" id="KW-1185">Reference proteome</keyword>
<evidence type="ECO:0000313" key="2">
    <source>
        <dbReference type="EMBL" id="VVD06078.1"/>
    </source>
</evidence>
<dbReference type="Proteomes" id="UP000324832">
    <property type="component" value="Unassembled WGS sequence"/>
</dbReference>
<feature type="region of interest" description="Disordered" evidence="1">
    <location>
        <begin position="1"/>
        <end position="25"/>
    </location>
</feature>
<gene>
    <name evidence="2" type="ORF">LSINAPIS_LOCUS15503</name>
</gene>
<sequence>MCLKKSWRKHLQQQHLKKFAPQKSH</sequence>
<accession>A0A5E4R7V6</accession>
<evidence type="ECO:0000256" key="1">
    <source>
        <dbReference type="SAM" id="MobiDB-lite"/>
    </source>
</evidence>
<reference evidence="2 3" key="1">
    <citation type="submission" date="2017-07" db="EMBL/GenBank/DDBJ databases">
        <authorList>
            <person name="Talla V."/>
            <person name="Backstrom N."/>
        </authorList>
    </citation>
    <scope>NUCLEOTIDE SEQUENCE [LARGE SCALE GENOMIC DNA]</scope>
</reference>
<dbReference type="EMBL" id="FZQP02007070">
    <property type="protein sequence ID" value="VVD06078.1"/>
    <property type="molecule type" value="Genomic_DNA"/>
</dbReference>
<organism evidence="2 3">
    <name type="scientific">Leptidea sinapis</name>
    <dbReference type="NCBI Taxonomy" id="189913"/>
    <lineage>
        <taxon>Eukaryota</taxon>
        <taxon>Metazoa</taxon>
        <taxon>Ecdysozoa</taxon>
        <taxon>Arthropoda</taxon>
        <taxon>Hexapoda</taxon>
        <taxon>Insecta</taxon>
        <taxon>Pterygota</taxon>
        <taxon>Neoptera</taxon>
        <taxon>Endopterygota</taxon>
        <taxon>Lepidoptera</taxon>
        <taxon>Glossata</taxon>
        <taxon>Ditrysia</taxon>
        <taxon>Papilionoidea</taxon>
        <taxon>Pieridae</taxon>
        <taxon>Dismorphiinae</taxon>
        <taxon>Leptidea</taxon>
    </lineage>
</organism>
<evidence type="ECO:0000313" key="3">
    <source>
        <dbReference type="Proteomes" id="UP000324832"/>
    </source>
</evidence>